<dbReference type="PROSITE" id="PS51787">
    <property type="entry name" value="LON_N"/>
    <property type="match status" value="1"/>
</dbReference>
<dbReference type="Gene3D" id="2.30.130.40">
    <property type="entry name" value="LON domain-like"/>
    <property type="match status" value="1"/>
</dbReference>
<keyword evidence="2" id="KW-0378">Hydrolase</keyword>
<reference evidence="2" key="1">
    <citation type="submission" date="2019-09" db="EMBL/GenBank/DDBJ databases">
        <title>Draft genome sequences of 48 bacterial type strains from the CCUG.</title>
        <authorList>
            <person name="Tunovic T."/>
            <person name="Pineiro-Iglesias B."/>
            <person name="Unosson C."/>
            <person name="Inganas E."/>
            <person name="Ohlen M."/>
            <person name="Cardew S."/>
            <person name="Jensie-Markopoulos S."/>
            <person name="Salva-Serra F."/>
            <person name="Jaen-Luchoro D."/>
            <person name="Karlsson R."/>
            <person name="Svensson-Stadler L."/>
            <person name="Chun J."/>
            <person name="Moore E."/>
        </authorList>
    </citation>
    <scope>NUCLEOTIDE SEQUENCE</scope>
    <source>
        <strain evidence="2">CCUG 50899</strain>
    </source>
</reference>
<dbReference type="EMBL" id="JADIJS010000004">
    <property type="protein sequence ID" value="MBO1041611.1"/>
    <property type="molecule type" value="Genomic_DNA"/>
</dbReference>
<keyword evidence="4" id="KW-1185">Reference proteome</keyword>
<dbReference type="EMBL" id="VZPE01000004">
    <property type="protein sequence ID" value="KAB0571363.1"/>
    <property type="molecule type" value="Genomic_DNA"/>
</dbReference>
<dbReference type="RefSeq" id="WP_024897612.1">
    <property type="nucleotide sequence ID" value="NZ_JADIJS010000004.1"/>
</dbReference>
<feature type="domain" description="Lon N-terminal" evidence="1">
    <location>
        <begin position="18"/>
        <end position="224"/>
    </location>
</feature>
<dbReference type="SMART" id="SM00464">
    <property type="entry name" value="LON"/>
    <property type="match status" value="1"/>
</dbReference>
<keyword evidence="2" id="KW-0645">Protease</keyword>
<reference evidence="3 4" key="2">
    <citation type="submission" date="2020-10" db="EMBL/GenBank/DDBJ databases">
        <title>Genomic characterization of underground lake bacteria from Wind Cave National Park: Insight into the archetypical LuxI/LuxR and identification of LuxR solos.</title>
        <authorList>
            <person name="Wengert P.C."/>
            <person name="Savka M.A."/>
        </authorList>
    </citation>
    <scope>NUCLEOTIDE SEQUENCE [LARGE SCALE GENOMIC DNA]</scope>
    <source>
        <strain evidence="3 4">SD316</strain>
    </source>
</reference>
<evidence type="ECO:0000313" key="3">
    <source>
        <dbReference type="EMBL" id="MBO1041611.1"/>
    </source>
</evidence>
<proteinExistence type="predicted"/>
<protein>
    <submittedName>
        <fullName evidence="2">ATP-dependent protease</fullName>
    </submittedName>
    <submittedName>
        <fullName evidence="3">LON peptidase substrate-binding domain-containing protein</fullName>
    </submittedName>
</protein>
<evidence type="ECO:0000313" key="4">
    <source>
        <dbReference type="Proteomes" id="UP000718278"/>
    </source>
</evidence>
<evidence type="ECO:0000259" key="1">
    <source>
        <dbReference type="PROSITE" id="PS51787"/>
    </source>
</evidence>
<dbReference type="Proteomes" id="UP000718278">
    <property type="component" value="Unassembled WGS sequence"/>
</dbReference>
<accession>A0A643F103</accession>
<evidence type="ECO:0000313" key="2">
    <source>
        <dbReference type="EMBL" id="KAB0571363.1"/>
    </source>
</evidence>
<dbReference type="SUPFAM" id="SSF88697">
    <property type="entry name" value="PUA domain-like"/>
    <property type="match status" value="1"/>
</dbReference>
<dbReference type="PANTHER" id="PTHR46732:SF8">
    <property type="entry name" value="ATP-DEPENDENT PROTEASE LA (LON) DOMAIN PROTEIN"/>
    <property type="match status" value="1"/>
</dbReference>
<comment type="caution">
    <text evidence="2">The sequence shown here is derived from an EMBL/GenBank/DDBJ whole genome shotgun (WGS) entry which is preliminary data.</text>
</comment>
<dbReference type="InterPro" id="IPR015947">
    <property type="entry name" value="PUA-like_sf"/>
</dbReference>
<organism evidence="2">
    <name type="scientific">Brucella pituitosa</name>
    <dbReference type="NCBI Taxonomy" id="571256"/>
    <lineage>
        <taxon>Bacteria</taxon>
        <taxon>Pseudomonadati</taxon>
        <taxon>Pseudomonadota</taxon>
        <taxon>Alphaproteobacteria</taxon>
        <taxon>Hyphomicrobiales</taxon>
        <taxon>Brucellaceae</taxon>
        <taxon>Brucella/Ochrobactrum group</taxon>
        <taxon>Brucella</taxon>
    </lineage>
</organism>
<dbReference type="GO" id="GO:0006508">
    <property type="term" value="P:proteolysis"/>
    <property type="evidence" value="ECO:0007669"/>
    <property type="project" value="UniProtKB-KW"/>
</dbReference>
<gene>
    <name evidence="2" type="ORF">F7Q93_11685</name>
    <name evidence="3" type="ORF">IPV26_18255</name>
</gene>
<name>A0A643F103_9HYPH</name>
<dbReference type="AlphaFoldDB" id="A0A643F103"/>
<dbReference type="GO" id="GO:0008233">
    <property type="term" value="F:peptidase activity"/>
    <property type="evidence" value="ECO:0007669"/>
    <property type="project" value="UniProtKB-KW"/>
</dbReference>
<dbReference type="InterPro" id="IPR003111">
    <property type="entry name" value="Lon_prtase_N"/>
</dbReference>
<dbReference type="InterPro" id="IPR046336">
    <property type="entry name" value="Lon_prtase_N_sf"/>
</dbReference>
<dbReference type="PANTHER" id="PTHR46732">
    <property type="entry name" value="ATP-DEPENDENT PROTEASE LA (LON) DOMAIN PROTEIN"/>
    <property type="match status" value="1"/>
</dbReference>
<dbReference type="Pfam" id="PF02190">
    <property type="entry name" value="LON_substr_bdg"/>
    <property type="match status" value="1"/>
</dbReference>
<sequence length="236" mass="26287">MQVGNARYRTGADIPELVSIFPLRGALLLPGGQLPLNIFEPRYLEMVEDALAGKRIIAMIQPRIVEGPDDKDEDEDDSNRFDETARPQLSQVGCLGRITTYAETGDGRVLITLQGICRFRVLDEINCRKPYRQCRIAPFLTDLETAPDLGEIDRDALLHAFKDYLEVHNLEADWNSISRAGNDTLVNALSMMSPFGPAEKQALLEAPDLKTRAATLIAITEMVLAKVKDDYGSRLQ</sequence>